<dbReference type="Pfam" id="PF00589">
    <property type="entry name" value="Phage_integrase"/>
    <property type="match status" value="1"/>
</dbReference>
<evidence type="ECO:0000256" key="7">
    <source>
        <dbReference type="ARBA" id="ARBA00037721"/>
    </source>
</evidence>
<keyword evidence="6" id="KW-0233">DNA recombination</keyword>
<dbReference type="NCBIfam" id="TIGR02249">
    <property type="entry name" value="integrase_gron"/>
    <property type="match status" value="1"/>
</dbReference>
<comment type="subcellular location">
    <subcellularLocation>
        <location evidence="1">Cytoplasm</location>
    </subcellularLocation>
</comment>
<evidence type="ECO:0000256" key="5">
    <source>
        <dbReference type="ARBA" id="ARBA00023125"/>
    </source>
</evidence>
<evidence type="ECO:0000256" key="2">
    <source>
        <dbReference type="ARBA" id="ARBA00008857"/>
    </source>
</evidence>
<dbReference type="InterPro" id="IPR050090">
    <property type="entry name" value="Tyrosine_recombinase_XerCD"/>
</dbReference>
<dbReference type="PANTHER" id="PTHR30349">
    <property type="entry name" value="PHAGE INTEGRASE-RELATED"/>
    <property type="match status" value="1"/>
</dbReference>
<dbReference type="InterPro" id="IPR011946">
    <property type="entry name" value="Integrase_integron-type"/>
</dbReference>
<evidence type="ECO:0000259" key="11">
    <source>
        <dbReference type="PROSITE" id="PS51900"/>
    </source>
</evidence>
<dbReference type="FunFam" id="1.10.443.10:FF:000007">
    <property type="entry name" value="Tyrosine recombinase XerC"/>
    <property type="match status" value="1"/>
</dbReference>
<evidence type="ECO:0000256" key="8">
    <source>
        <dbReference type="ARBA" id="ARBA00038613"/>
    </source>
</evidence>
<dbReference type="InterPro" id="IPR013762">
    <property type="entry name" value="Integrase-like_cat_sf"/>
</dbReference>
<dbReference type="RefSeq" id="WP_070992480.1">
    <property type="nucleotide sequence ID" value="NZ_CBCSHD010000018.1"/>
</dbReference>
<proteinExistence type="inferred from homology"/>
<comment type="function">
    <text evidence="7">Site-specific tyrosine recombinase, which acts by catalyzing the cutting and rejoining of the recombining DNA molecules. The XerC-XerD complex is essential to convert dimers of the bacterial chromosome into monomers to permit their segregation at cell division. It also contributes to the segregational stability of plasmids.</text>
</comment>
<dbReference type="Gene3D" id="1.10.150.130">
    <property type="match status" value="1"/>
</dbReference>
<accession>A0A1S1N1M5</accession>
<dbReference type="SUPFAM" id="SSF56349">
    <property type="entry name" value="DNA breaking-rejoining enzymes"/>
    <property type="match status" value="1"/>
</dbReference>
<gene>
    <name evidence="12" type="ORF">BIW53_13180</name>
</gene>
<dbReference type="InterPro" id="IPR044068">
    <property type="entry name" value="CB"/>
</dbReference>
<dbReference type="GO" id="GO:0005737">
    <property type="term" value="C:cytoplasm"/>
    <property type="evidence" value="ECO:0007669"/>
    <property type="project" value="UniProtKB-SubCell"/>
</dbReference>
<dbReference type="Pfam" id="PF13495">
    <property type="entry name" value="Phage_int_SAM_4"/>
    <property type="match status" value="1"/>
</dbReference>
<name>A0A1S1N1M5_9GAMM</name>
<feature type="domain" description="Core-binding (CB)" evidence="11">
    <location>
        <begin position="1"/>
        <end position="83"/>
    </location>
</feature>
<dbReference type="InterPro" id="IPR002104">
    <property type="entry name" value="Integrase_catalytic"/>
</dbReference>
<feature type="domain" description="Tyr recombinase" evidence="10">
    <location>
        <begin position="101"/>
        <end position="315"/>
    </location>
</feature>
<sequence length="324" mass="37349">MKSPFLTMVQEHMYARRYAKRTIESYLRWIATFIRFNDMRHPSTMGSIEAELFLSHLANEQNVAQATQAQALNALCYLYKEILKAPLALNLNFNKSHRARKLPVVLTKNEVTALFKMCNSRHYLPCALLYGSGLRLMETVRLRVQDIDFDYHCIRIWDGKGGKNRVVTLAKELSHLLRNQIQLVQSHLELDLKNPLFDGVWLPHQLRKKYLGHNKKLSWQYLFPSHKLSVDPETKQLRRHHLDQKQIQRAVKKSALMAGLTKQVTPHTLRHSFATHLLQSGADIRTVQAQLGHCDVRTTQIYTHVIQQGGQGVVSPLSHLSIPT</sequence>
<dbReference type="InterPro" id="IPR004107">
    <property type="entry name" value="Integrase_SAM-like_N"/>
</dbReference>
<protein>
    <submittedName>
        <fullName evidence="12">Integrase</fullName>
    </submittedName>
</protein>
<organism evidence="12 13">
    <name type="scientific">Pseudoalteromonas byunsanensis</name>
    <dbReference type="NCBI Taxonomy" id="327939"/>
    <lineage>
        <taxon>Bacteria</taxon>
        <taxon>Pseudomonadati</taxon>
        <taxon>Pseudomonadota</taxon>
        <taxon>Gammaproteobacteria</taxon>
        <taxon>Alteromonadales</taxon>
        <taxon>Pseudoalteromonadaceae</taxon>
        <taxon>Pseudoalteromonas</taxon>
    </lineage>
</organism>
<dbReference type="AlphaFoldDB" id="A0A1S1N1M5"/>
<evidence type="ECO:0000256" key="9">
    <source>
        <dbReference type="PROSITE-ProRule" id="PRU01248"/>
    </source>
</evidence>
<comment type="similarity">
    <text evidence="2">Belongs to the 'phage' integrase family.</text>
</comment>
<dbReference type="InterPro" id="IPR010998">
    <property type="entry name" value="Integrase_recombinase_N"/>
</dbReference>
<evidence type="ECO:0000256" key="4">
    <source>
        <dbReference type="ARBA" id="ARBA00022908"/>
    </source>
</evidence>
<evidence type="ECO:0000256" key="6">
    <source>
        <dbReference type="ARBA" id="ARBA00023172"/>
    </source>
</evidence>
<dbReference type="PANTHER" id="PTHR30349:SF64">
    <property type="entry name" value="PROPHAGE INTEGRASE INTD-RELATED"/>
    <property type="match status" value="1"/>
</dbReference>
<dbReference type="GO" id="GO:0015074">
    <property type="term" value="P:DNA integration"/>
    <property type="evidence" value="ECO:0007669"/>
    <property type="project" value="UniProtKB-KW"/>
</dbReference>
<dbReference type="Proteomes" id="UP000180253">
    <property type="component" value="Unassembled WGS sequence"/>
</dbReference>
<dbReference type="STRING" id="327939.BIW53_13180"/>
<keyword evidence="13" id="KW-1185">Reference proteome</keyword>
<dbReference type="PROSITE" id="PS51898">
    <property type="entry name" value="TYR_RECOMBINASE"/>
    <property type="match status" value="1"/>
</dbReference>
<dbReference type="OrthoDB" id="9801717at2"/>
<dbReference type="PROSITE" id="PS51900">
    <property type="entry name" value="CB"/>
    <property type="match status" value="1"/>
</dbReference>
<evidence type="ECO:0000256" key="1">
    <source>
        <dbReference type="ARBA" id="ARBA00004496"/>
    </source>
</evidence>
<dbReference type="EMBL" id="MNAN01000032">
    <property type="protein sequence ID" value="OHU94964.1"/>
    <property type="molecule type" value="Genomic_DNA"/>
</dbReference>
<evidence type="ECO:0000259" key="10">
    <source>
        <dbReference type="PROSITE" id="PS51898"/>
    </source>
</evidence>
<keyword evidence="3" id="KW-0963">Cytoplasm</keyword>
<dbReference type="InterPro" id="IPR011010">
    <property type="entry name" value="DNA_brk_join_enz"/>
</dbReference>
<reference evidence="12 13" key="1">
    <citation type="submission" date="2016-10" db="EMBL/GenBank/DDBJ databases">
        <title>Pseudoalteromonas amylolytica sp. nov., isolated from the surface seawater.</title>
        <authorList>
            <person name="Wu Y.-H."/>
            <person name="Cheng H."/>
            <person name="Jin X.-B."/>
            <person name="Wang C.-S."/>
            <person name="Xu X.-W."/>
        </authorList>
    </citation>
    <scope>NUCLEOTIDE SEQUENCE [LARGE SCALE GENOMIC DNA]</scope>
    <source>
        <strain evidence="12 13">JCM 12483</strain>
    </source>
</reference>
<dbReference type="GO" id="GO:0006310">
    <property type="term" value="P:DNA recombination"/>
    <property type="evidence" value="ECO:0007669"/>
    <property type="project" value="UniProtKB-KW"/>
</dbReference>
<comment type="subunit">
    <text evidence="8">Forms a cyclic heterotetrameric complex composed of two molecules of XerC and two molecules of XerD.</text>
</comment>
<dbReference type="GO" id="GO:0003677">
    <property type="term" value="F:DNA binding"/>
    <property type="evidence" value="ECO:0007669"/>
    <property type="project" value="UniProtKB-UniRule"/>
</dbReference>
<comment type="caution">
    <text evidence="12">The sequence shown here is derived from an EMBL/GenBank/DDBJ whole genome shotgun (WGS) entry which is preliminary data.</text>
</comment>
<evidence type="ECO:0000313" key="12">
    <source>
        <dbReference type="EMBL" id="OHU94964.1"/>
    </source>
</evidence>
<keyword evidence="5 9" id="KW-0238">DNA-binding</keyword>
<keyword evidence="4" id="KW-0229">DNA integration</keyword>
<dbReference type="Gene3D" id="1.10.443.10">
    <property type="entry name" value="Intergrase catalytic core"/>
    <property type="match status" value="1"/>
</dbReference>
<evidence type="ECO:0000313" key="13">
    <source>
        <dbReference type="Proteomes" id="UP000180253"/>
    </source>
</evidence>
<evidence type="ECO:0000256" key="3">
    <source>
        <dbReference type="ARBA" id="ARBA00022490"/>
    </source>
</evidence>